<keyword evidence="2" id="KW-1185">Reference proteome</keyword>
<sequence>MQLDRQTDASITSLSAYSTEFRPSIWFPDNPVVGAKGTTSSPTSSLCRDVCQIIPVRTSTSGTTLTPAQPWNESKLSEPRREIRFQRQKRYVKKAKEVRQSLKYQVAELSALLDQLQRVQAFANAAVASKPALATWRAIAVRQKERRLESEAEQRKLRARVARQSELIHSMNELLQPSIAHSPVESSEVHSSSTTMLFKTLMQELNPLHALTDEVTADVEFKLSTLPMQFAMVRSWNEEMTFLESSHATIVPFGFDDTCRALSDALLTNPRGSICCDGILDTQGFKCRLDFSQELGGSVSLLKHSVTRRYIESDRVVFVSRMLTEGQGTFEGLYTNGVAWYVLRRPTDDSSMVLETYSRLMPVGLDVISKIDERGSEFMKALARADQDEVDSIIAMFERMLLDEIQSIL</sequence>
<name>V9FRW0_PHYNI</name>
<accession>V9FRW0</accession>
<dbReference type="AlphaFoldDB" id="V9FRW0"/>
<reference evidence="1 2" key="1">
    <citation type="submission" date="2013-11" db="EMBL/GenBank/DDBJ databases">
        <title>The Genome Sequence of Phytophthora parasitica P1569.</title>
        <authorList>
            <consortium name="The Broad Institute Genomics Platform"/>
            <person name="Russ C."/>
            <person name="Tyler B."/>
            <person name="Panabieres F."/>
            <person name="Shan W."/>
            <person name="Tripathy S."/>
            <person name="Grunwald N."/>
            <person name="Machado M."/>
            <person name="Johnson C.S."/>
            <person name="Arredondo F."/>
            <person name="Hong C."/>
            <person name="Coffey M."/>
            <person name="Young S.K."/>
            <person name="Zeng Q."/>
            <person name="Gargeya S."/>
            <person name="Fitzgerald M."/>
            <person name="Abouelleil A."/>
            <person name="Alvarado L."/>
            <person name="Chapman S.B."/>
            <person name="Gainer-Dewar J."/>
            <person name="Goldberg J."/>
            <person name="Griggs A."/>
            <person name="Gujja S."/>
            <person name="Hansen M."/>
            <person name="Howarth C."/>
            <person name="Imamovic A."/>
            <person name="Ireland A."/>
            <person name="Larimer J."/>
            <person name="McCowan C."/>
            <person name="Murphy C."/>
            <person name="Pearson M."/>
            <person name="Poon T.W."/>
            <person name="Priest M."/>
            <person name="Roberts A."/>
            <person name="Saif S."/>
            <person name="Shea T."/>
            <person name="Sykes S."/>
            <person name="Wortman J."/>
            <person name="Nusbaum C."/>
            <person name="Birren B."/>
        </authorList>
    </citation>
    <scope>NUCLEOTIDE SEQUENCE [LARGE SCALE GENOMIC DNA]</scope>
    <source>
        <strain evidence="1 2">P1569</strain>
    </source>
</reference>
<dbReference type="OrthoDB" id="116715at2759"/>
<evidence type="ECO:0000313" key="1">
    <source>
        <dbReference type="EMBL" id="ETI54240.1"/>
    </source>
</evidence>
<proteinExistence type="predicted"/>
<dbReference type="EMBL" id="ANIZ01000532">
    <property type="protein sequence ID" value="ETI54240.1"/>
    <property type="molecule type" value="Genomic_DNA"/>
</dbReference>
<dbReference type="Proteomes" id="UP000018721">
    <property type="component" value="Unassembled WGS sequence"/>
</dbReference>
<dbReference type="HOGENOM" id="CLU_027764_3_2_1"/>
<organism evidence="1 2">
    <name type="scientific">Phytophthora nicotianae P1569</name>
    <dbReference type="NCBI Taxonomy" id="1317065"/>
    <lineage>
        <taxon>Eukaryota</taxon>
        <taxon>Sar</taxon>
        <taxon>Stramenopiles</taxon>
        <taxon>Oomycota</taxon>
        <taxon>Peronosporomycetes</taxon>
        <taxon>Peronosporales</taxon>
        <taxon>Peronosporaceae</taxon>
        <taxon>Phytophthora</taxon>
    </lineage>
</organism>
<comment type="caution">
    <text evidence="1">The sequence shown here is derived from an EMBL/GenBank/DDBJ whole genome shotgun (WGS) entry which is preliminary data.</text>
</comment>
<protein>
    <submittedName>
        <fullName evidence="1">Uncharacterized protein</fullName>
    </submittedName>
</protein>
<evidence type="ECO:0000313" key="2">
    <source>
        <dbReference type="Proteomes" id="UP000018721"/>
    </source>
</evidence>
<gene>
    <name evidence="1" type="ORF">F443_02912</name>
</gene>